<dbReference type="InterPro" id="IPR045115">
    <property type="entry name" value="BOL2"/>
</dbReference>
<dbReference type="SUPFAM" id="SSF82657">
    <property type="entry name" value="BolA-like"/>
    <property type="match status" value="1"/>
</dbReference>
<dbReference type="GO" id="GO:0005829">
    <property type="term" value="C:cytosol"/>
    <property type="evidence" value="ECO:0007669"/>
    <property type="project" value="TreeGrafter"/>
</dbReference>
<proteinExistence type="inferred from homology"/>
<dbReference type="Proteomes" id="UP000095287">
    <property type="component" value="Unplaced"/>
</dbReference>
<keyword evidence="2" id="KW-1185">Reference proteome</keyword>
<dbReference type="GO" id="GO:0005634">
    <property type="term" value="C:nucleus"/>
    <property type="evidence" value="ECO:0007669"/>
    <property type="project" value="TreeGrafter"/>
</dbReference>
<evidence type="ECO:0000313" key="2">
    <source>
        <dbReference type="Proteomes" id="UP000095287"/>
    </source>
</evidence>
<dbReference type="GO" id="GO:0051604">
    <property type="term" value="P:protein maturation"/>
    <property type="evidence" value="ECO:0007669"/>
    <property type="project" value="InterPro"/>
</dbReference>
<evidence type="ECO:0000256" key="1">
    <source>
        <dbReference type="RuleBase" id="RU003860"/>
    </source>
</evidence>
<dbReference type="PIRSF" id="PIRSF003113">
    <property type="entry name" value="BolA"/>
    <property type="match status" value="1"/>
</dbReference>
<dbReference type="PANTHER" id="PTHR12735">
    <property type="entry name" value="BOLA-LIKE PROTEIN-RELATED"/>
    <property type="match status" value="1"/>
</dbReference>
<accession>A0A1I8ABV3</accession>
<dbReference type="PANTHER" id="PTHR12735:SF27">
    <property type="entry name" value="BOLA-LIKE PROTEIN 2"/>
    <property type="match status" value="1"/>
</dbReference>
<name>A0A1I8ABV3_9BILA</name>
<comment type="similarity">
    <text evidence="1">Belongs to the BolA/IbaG family.</text>
</comment>
<protein>
    <submittedName>
        <fullName evidence="3">BolA-like protein</fullName>
    </submittedName>
</protein>
<dbReference type="Gene3D" id="3.10.20.90">
    <property type="entry name" value="Phosphatidylinositol 3-kinase Catalytic Subunit, Chain A, domain 1"/>
    <property type="match status" value="1"/>
</dbReference>
<dbReference type="GO" id="GO:0051537">
    <property type="term" value="F:2 iron, 2 sulfur cluster binding"/>
    <property type="evidence" value="ECO:0007669"/>
    <property type="project" value="InterPro"/>
</dbReference>
<dbReference type="WBParaSite" id="L893_g4161.t1">
    <property type="protein sequence ID" value="L893_g4161.t1"/>
    <property type="gene ID" value="L893_g4161"/>
</dbReference>
<dbReference type="GO" id="GO:0006879">
    <property type="term" value="P:intracellular iron ion homeostasis"/>
    <property type="evidence" value="ECO:0007669"/>
    <property type="project" value="InterPro"/>
</dbReference>
<dbReference type="AlphaFoldDB" id="A0A1I8ABV3"/>
<dbReference type="InterPro" id="IPR036065">
    <property type="entry name" value="BolA-like_sf"/>
</dbReference>
<sequence>MVSEKEVEAKIVTALAPTHLEVVDESDGCGAKFNIVVVSEQFQGKGKLSCHRLVHAAVKEEMESIHALTIHTFSPSQWAARSAAS</sequence>
<organism evidence="2 3">
    <name type="scientific">Steinernema glaseri</name>
    <dbReference type="NCBI Taxonomy" id="37863"/>
    <lineage>
        <taxon>Eukaryota</taxon>
        <taxon>Metazoa</taxon>
        <taxon>Ecdysozoa</taxon>
        <taxon>Nematoda</taxon>
        <taxon>Chromadorea</taxon>
        <taxon>Rhabditida</taxon>
        <taxon>Tylenchina</taxon>
        <taxon>Panagrolaimomorpha</taxon>
        <taxon>Strongyloidoidea</taxon>
        <taxon>Steinernematidae</taxon>
        <taxon>Steinernema</taxon>
    </lineage>
</organism>
<dbReference type="Pfam" id="PF01722">
    <property type="entry name" value="BolA"/>
    <property type="match status" value="1"/>
</dbReference>
<reference evidence="3" key="1">
    <citation type="submission" date="2016-11" db="UniProtKB">
        <authorList>
            <consortium name="WormBaseParasite"/>
        </authorList>
    </citation>
    <scope>IDENTIFICATION</scope>
</reference>
<dbReference type="InterPro" id="IPR002634">
    <property type="entry name" value="BolA"/>
</dbReference>
<evidence type="ECO:0000313" key="3">
    <source>
        <dbReference type="WBParaSite" id="L893_g4161.t1"/>
    </source>
</evidence>